<gene>
    <name evidence="2" type="ORF">DPRO_0139</name>
</gene>
<sequence>MSLGSINDYHAIAAKLSDQSGKGGDNSVRNAGLKKAFDMQMQMTRNLFGEGSVERGEGSSLGGFDTSFINDAMMMEALTTITRLMRSESGALARPVANKAQPSNSLPSVQPPVVEKSAVESNKFLGGLSAQFESGTSGIATIGYDRVGGTSYGKYQIASRPGTMDRFLNYLDANAPDVAERLREAGPANTGSKEGQMPTVWRQLAEGIPERFERLQHDFIESETYDPARRMIMQKTGLDFEKAPNALQEVLWSTSVQHGPTGAARIFEKVIDRFVGGLESGDFNAQLIEGVYDVRKGQFGSSTKRVQEAVANRFDSEKTIAMNMLGSGLSRIV</sequence>
<organism evidence="2 3">
    <name type="scientific">Pseudodesulfovibrio profundus</name>
    <dbReference type="NCBI Taxonomy" id="57320"/>
    <lineage>
        <taxon>Bacteria</taxon>
        <taxon>Pseudomonadati</taxon>
        <taxon>Thermodesulfobacteriota</taxon>
        <taxon>Desulfovibrionia</taxon>
        <taxon>Desulfovibrionales</taxon>
        <taxon>Desulfovibrionaceae</taxon>
    </lineage>
</organism>
<evidence type="ECO:0000259" key="1">
    <source>
        <dbReference type="Pfam" id="PF21277"/>
    </source>
</evidence>
<dbReference type="RefSeq" id="WP_097010335.1">
    <property type="nucleotide sequence ID" value="NZ_LT907975.1"/>
</dbReference>
<proteinExistence type="predicted"/>
<evidence type="ECO:0000313" key="2">
    <source>
        <dbReference type="EMBL" id="SOB57018.1"/>
    </source>
</evidence>
<dbReference type="OrthoDB" id="5378899at2"/>
<dbReference type="EMBL" id="LT907975">
    <property type="protein sequence ID" value="SOB57018.1"/>
    <property type="molecule type" value="Genomic_DNA"/>
</dbReference>
<reference evidence="3" key="1">
    <citation type="submission" date="2017-09" db="EMBL/GenBank/DDBJ databases">
        <authorList>
            <person name="Regsiter A."/>
            <person name="William W."/>
        </authorList>
    </citation>
    <scope>NUCLEOTIDE SEQUENCE [LARGE SCALE GENOMIC DNA]</scope>
    <source>
        <strain evidence="3">500-1</strain>
    </source>
</reference>
<dbReference type="KEGG" id="pprf:DPRO_0139"/>
<name>A0A2C8F3D8_9BACT</name>
<feature type="domain" description="Type VI secretion system spike protein VgrG3-like C-terminal" evidence="1">
    <location>
        <begin position="125"/>
        <end position="318"/>
    </location>
</feature>
<dbReference type="AlphaFoldDB" id="A0A2C8F3D8"/>
<keyword evidence="3" id="KW-1185">Reference proteome</keyword>
<evidence type="ECO:0000313" key="3">
    <source>
        <dbReference type="Proteomes" id="UP000219215"/>
    </source>
</evidence>
<dbReference type="Pfam" id="PF21277">
    <property type="entry name" value="T6SS_VgrG3-like_C"/>
    <property type="match status" value="1"/>
</dbReference>
<accession>A0A2C8F3D8</accession>
<dbReference type="Proteomes" id="UP000219215">
    <property type="component" value="Chromosome DPRO"/>
</dbReference>
<dbReference type="InterPro" id="IPR049073">
    <property type="entry name" value="T6SS_VgrG3-like_C"/>
</dbReference>
<protein>
    <recommendedName>
        <fullName evidence="1">Type VI secretion system spike protein VgrG3-like C-terminal domain-containing protein</fullName>
    </recommendedName>
</protein>